<dbReference type="EMBL" id="VBQZ03000092">
    <property type="protein sequence ID" value="MXQ93319.1"/>
    <property type="molecule type" value="Genomic_DNA"/>
</dbReference>
<dbReference type="AlphaFoldDB" id="A0A6B0RTD8"/>
<organism evidence="2 3">
    <name type="scientific">Bos mutus</name>
    <name type="common">wild yak</name>
    <dbReference type="NCBI Taxonomy" id="72004"/>
    <lineage>
        <taxon>Eukaryota</taxon>
        <taxon>Metazoa</taxon>
        <taxon>Chordata</taxon>
        <taxon>Craniata</taxon>
        <taxon>Vertebrata</taxon>
        <taxon>Euteleostomi</taxon>
        <taxon>Mammalia</taxon>
        <taxon>Eutheria</taxon>
        <taxon>Laurasiatheria</taxon>
        <taxon>Artiodactyla</taxon>
        <taxon>Ruminantia</taxon>
        <taxon>Pecora</taxon>
        <taxon>Bovidae</taxon>
        <taxon>Bovinae</taxon>
        <taxon>Bos</taxon>
    </lineage>
</organism>
<feature type="compositionally biased region" description="Low complexity" evidence="1">
    <location>
        <begin position="86"/>
        <end position="99"/>
    </location>
</feature>
<feature type="region of interest" description="Disordered" evidence="1">
    <location>
        <begin position="79"/>
        <end position="111"/>
    </location>
</feature>
<evidence type="ECO:0000313" key="2">
    <source>
        <dbReference type="EMBL" id="MXQ93319.1"/>
    </source>
</evidence>
<protein>
    <submittedName>
        <fullName evidence="2">Uncharacterized protein</fullName>
    </submittedName>
</protein>
<reference evidence="2" key="1">
    <citation type="submission" date="2019-10" db="EMBL/GenBank/DDBJ databases">
        <title>The sequence and de novo assembly of the wild yak genome.</title>
        <authorList>
            <person name="Liu Y."/>
        </authorList>
    </citation>
    <scope>NUCLEOTIDE SEQUENCE [LARGE SCALE GENOMIC DNA]</scope>
    <source>
        <strain evidence="2">WY2019</strain>
    </source>
</reference>
<keyword evidence="3" id="KW-1185">Reference proteome</keyword>
<accession>A0A6B0RTD8</accession>
<name>A0A6B0RTD8_9CETA</name>
<sequence length="111" mass="12253">MSGLLWIEVQISEFRCLVNICKKSTLKTLSCGEVSSAVTEVLASYVRTHRTICFLLRLPRVVDTVLLDTCALHISTDLPASPLTESSQGSRQSCSSSSRVIRVRKAPMNVR</sequence>
<gene>
    <name evidence="2" type="ORF">E5288_WYG008063</name>
</gene>
<dbReference type="Proteomes" id="UP000322234">
    <property type="component" value="Unassembled WGS sequence"/>
</dbReference>
<evidence type="ECO:0000256" key="1">
    <source>
        <dbReference type="SAM" id="MobiDB-lite"/>
    </source>
</evidence>
<comment type="caution">
    <text evidence="2">The sequence shown here is derived from an EMBL/GenBank/DDBJ whole genome shotgun (WGS) entry which is preliminary data.</text>
</comment>
<evidence type="ECO:0000313" key="3">
    <source>
        <dbReference type="Proteomes" id="UP000322234"/>
    </source>
</evidence>
<proteinExistence type="predicted"/>